<reference evidence="1 2" key="1">
    <citation type="submission" date="2015-01" db="EMBL/GenBank/DDBJ databases">
        <title>Evolution of Trichinella species and genotypes.</title>
        <authorList>
            <person name="Korhonen P.K."/>
            <person name="Edoardo P."/>
            <person name="Giuseppe L.R."/>
            <person name="Gasser R.B."/>
        </authorList>
    </citation>
    <scope>NUCLEOTIDE SEQUENCE [LARGE SCALE GENOMIC DNA]</scope>
    <source>
        <strain evidence="1">ISS3</strain>
    </source>
</reference>
<dbReference type="EMBL" id="JYDH01000323">
    <property type="protein sequence ID" value="KRY26839.1"/>
    <property type="molecule type" value="Genomic_DNA"/>
</dbReference>
<protein>
    <submittedName>
        <fullName evidence="1">Uncharacterized protein</fullName>
    </submittedName>
</protein>
<comment type="caution">
    <text evidence="1">The sequence shown here is derived from an EMBL/GenBank/DDBJ whole genome shotgun (WGS) entry which is preliminary data.</text>
</comment>
<dbReference type="InParanoid" id="A0A0V1APU4"/>
<accession>A0A0V1APU4</accession>
<dbReference type="AlphaFoldDB" id="A0A0V1APU4"/>
<name>A0A0V1APU4_TRISP</name>
<dbReference type="Proteomes" id="UP000054776">
    <property type="component" value="Unassembled WGS sequence"/>
</dbReference>
<sequence length="60" mass="6761">MVCGASAPVRCWLGVDFAKRPPTQCEVLSRTHIFWKAEVRRENFAIPNSGPTFTASSYWS</sequence>
<keyword evidence="2" id="KW-1185">Reference proteome</keyword>
<organism evidence="1 2">
    <name type="scientific">Trichinella spiralis</name>
    <name type="common">Trichina worm</name>
    <dbReference type="NCBI Taxonomy" id="6334"/>
    <lineage>
        <taxon>Eukaryota</taxon>
        <taxon>Metazoa</taxon>
        <taxon>Ecdysozoa</taxon>
        <taxon>Nematoda</taxon>
        <taxon>Enoplea</taxon>
        <taxon>Dorylaimia</taxon>
        <taxon>Trichinellida</taxon>
        <taxon>Trichinellidae</taxon>
        <taxon>Trichinella</taxon>
    </lineage>
</organism>
<evidence type="ECO:0000313" key="2">
    <source>
        <dbReference type="Proteomes" id="UP000054776"/>
    </source>
</evidence>
<evidence type="ECO:0000313" key="1">
    <source>
        <dbReference type="EMBL" id="KRY26839.1"/>
    </source>
</evidence>
<gene>
    <name evidence="1" type="ORF">T01_3769</name>
</gene>
<proteinExistence type="predicted"/>